<sequence length="693" mass="79741">MNNFIIIDKIGSGSFSDVFKVKRISDNQIYALKKVKLSKLSDKEKENALNEVRILASIQNENVVSYKEAFFEEQSQSLCIIMEYADNGDLQSKIETQKKQGQFLQEEEIWRILIDLIKGLVTLHSLKIVHRDIKCANVFIGKDGTAKLGDLNVSKIAKLGMMQTQTGTPYYASPEVWNDQPYDARCDIWSLGCVIYELAALNPPFQAKDMNGLYQRVNKGIYPSLPKLYSKDLNKLIGQLLTVDPIYRPSALDVMKLKPMLIRTETAKLGALNHQQVSVNHQFSPHAELLSTIRLPKNLKQLTERLPKSNYEENRQKSHEIRIRNKSMRTSGQIPEDGSCFSTDSSDREQKYLSNQKPSTKTESPLRKANSLQVQRSQQKQKSQRQSRLDHNERVSVGSNRAHNESLPSIVSQPQSVSRNPNTDSINNHIRRIREKSAKLLIQRNRKLNLQSQLRIKEIDRQSQIIEKSEMIKIDSDQDNILSEGNNNNQINYLGSLPNISQNSRSIIQNTPSHIKISASQQQRTRLQNQIDSLHLLRQKQVQLSRQQAQQNNGSNSVKNQYLSNDKEKKVLPSIEIEPHEQQPPLSYRYQERTSIQNNLREKLIKKYQEQQIIQNNILTSVPTSGGSIERQLNLLNIHNNNLPVNKQLPRKAHPVVNMKLLHMPIQNIEKKRLRSINQQDYATEEPQPSWWE</sequence>
<dbReference type="AlphaFoldDB" id="A0A077ZYE1"/>
<evidence type="ECO:0000313" key="11">
    <source>
        <dbReference type="EMBL" id="CDW74875.1"/>
    </source>
</evidence>
<feature type="compositionally biased region" description="Polar residues" evidence="9">
    <location>
        <begin position="352"/>
        <end position="363"/>
    </location>
</feature>
<evidence type="ECO:0000256" key="2">
    <source>
        <dbReference type="ARBA" id="ARBA00012513"/>
    </source>
</evidence>
<dbReference type="SMART" id="SM00220">
    <property type="entry name" value="S_TKc"/>
    <property type="match status" value="1"/>
</dbReference>
<feature type="compositionally biased region" description="Polar residues" evidence="9">
    <location>
        <begin position="397"/>
        <end position="425"/>
    </location>
</feature>
<dbReference type="Gene3D" id="1.10.510.10">
    <property type="entry name" value="Transferase(Phosphotransferase) domain 1"/>
    <property type="match status" value="1"/>
</dbReference>
<proteinExistence type="inferred from homology"/>
<reference evidence="11 12" key="1">
    <citation type="submission" date="2014-06" db="EMBL/GenBank/DDBJ databases">
        <authorList>
            <person name="Swart Estienne"/>
        </authorList>
    </citation>
    <scope>NUCLEOTIDE SEQUENCE [LARGE SCALE GENOMIC DNA]</scope>
    <source>
        <strain evidence="11 12">130c</strain>
    </source>
</reference>
<dbReference type="Proteomes" id="UP000039865">
    <property type="component" value="Unassembled WGS sequence"/>
</dbReference>
<evidence type="ECO:0000256" key="5">
    <source>
        <dbReference type="ARBA" id="ARBA00022741"/>
    </source>
</evidence>
<keyword evidence="5 8" id="KW-0547">Nucleotide-binding</keyword>
<keyword evidence="3" id="KW-0723">Serine/threonine-protein kinase</keyword>
<dbReference type="SUPFAM" id="SSF56112">
    <property type="entry name" value="Protein kinase-like (PK-like)"/>
    <property type="match status" value="1"/>
</dbReference>
<dbReference type="OMA" id="ANTIKHG"/>
<dbReference type="InterPro" id="IPR011009">
    <property type="entry name" value="Kinase-like_dom_sf"/>
</dbReference>
<feature type="region of interest" description="Disordered" evidence="9">
    <location>
        <begin position="304"/>
        <end position="425"/>
    </location>
</feature>
<dbReference type="PANTHER" id="PTHR43671:SF13">
    <property type="entry name" value="SERINE_THREONINE-PROTEIN KINASE NEK2"/>
    <property type="match status" value="1"/>
</dbReference>
<dbReference type="Gene3D" id="3.30.200.20">
    <property type="entry name" value="Phosphorylase Kinase, domain 1"/>
    <property type="match status" value="1"/>
</dbReference>
<evidence type="ECO:0000256" key="4">
    <source>
        <dbReference type="ARBA" id="ARBA00022679"/>
    </source>
</evidence>
<name>A0A077ZYE1_STYLE</name>
<feature type="domain" description="Protein kinase" evidence="10">
    <location>
        <begin position="4"/>
        <end position="261"/>
    </location>
</feature>
<accession>A0A077ZYE1</accession>
<feature type="binding site" evidence="8">
    <location>
        <position position="33"/>
    </location>
    <ligand>
        <name>ATP</name>
        <dbReference type="ChEBI" id="CHEBI:30616"/>
    </ligand>
</feature>
<dbReference type="EC" id="2.7.11.1" evidence="2"/>
<evidence type="ECO:0000313" key="12">
    <source>
        <dbReference type="Proteomes" id="UP000039865"/>
    </source>
</evidence>
<keyword evidence="7 8" id="KW-0067">ATP-binding</keyword>
<dbReference type="PANTHER" id="PTHR43671">
    <property type="entry name" value="SERINE/THREONINE-PROTEIN KINASE NEK"/>
    <property type="match status" value="1"/>
</dbReference>
<evidence type="ECO:0000256" key="1">
    <source>
        <dbReference type="ARBA" id="ARBA00010886"/>
    </source>
</evidence>
<dbReference type="InterPro" id="IPR008271">
    <property type="entry name" value="Ser/Thr_kinase_AS"/>
</dbReference>
<dbReference type="InterPro" id="IPR050660">
    <property type="entry name" value="NEK_Ser/Thr_kinase"/>
</dbReference>
<evidence type="ECO:0000256" key="8">
    <source>
        <dbReference type="PROSITE-ProRule" id="PRU10141"/>
    </source>
</evidence>
<dbReference type="PROSITE" id="PS00108">
    <property type="entry name" value="PROTEIN_KINASE_ST"/>
    <property type="match status" value="1"/>
</dbReference>
<evidence type="ECO:0000256" key="6">
    <source>
        <dbReference type="ARBA" id="ARBA00022777"/>
    </source>
</evidence>
<dbReference type="PROSITE" id="PS50011">
    <property type="entry name" value="PROTEIN_KINASE_DOM"/>
    <property type="match status" value="1"/>
</dbReference>
<evidence type="ECO:0000256" key="3">
    <source>
        <dbReference type="ARBA" id="ARBA00022527"/>
    </source>
</evidence>
<feature type="compositionally biased region" description="Basic and acidic residues" evidence="9">
    <location>
        <begin position="304"/>
        <end position="323"/>
    </location>
</feature>
<keyword evidence="6 11" id="KW-0418">Kinase</keyword>
<dbReference type="InterPro" id="IPR017441">
    <property type="entry name" value="Protein_kinase_ATP_BS"/>
</dbReference>
<dbReference type="GO" id="GO:0005524">
    <property type="term" value="F:ATP binding"/>
    <property type="evidence" value="ECO:0007669"/>
    <property type="project" value="UniProtKB-UniRule"/>
</dbReference>
<keyword evidence="4" id="KW-0808">Transferase</keyword>
<evidence type="ECO:0000259" key="10">
    <source>
        <dbReference type="PROSITE" id="PS50011"/>
    </source>
</evidence>
<organism evidence="11 12">
    <name type="scientific">Stylonychia lemnae</name>
    <name type="common">Ciliate</name>
    <dbReference type="NCBI Taxonomy" id="5949"/>
    <lineage>
        <taxon>Eukaryota</taxon>
        <taxon>Sar</taxon>
        <taxon>Alveolata</taxon>
        <taxon>Ciliophora</taxon>
        <taxon>Intramacronucleata</taxon>
        <taxon>Spirotrichea</taxon>
        <taxon>Stichotrichia</taxon>
        <taxon>Sporadotrichida</taxon>
        <taxon>Oxytrichidae</taxon>
        <taxon>Stylonychinae</taxon>
        <taxon>Stylonychia</taxon>
    </lineage>
</organism>
<dbReference type="Pfam" id="PF00069">
    <property type="entry name" value="Pkinase"/>
    <property type="match status" value="1"/>
</dbReference>
<dbReference type="InterPro" id="IPR000719">
    <property type="entry name" value="Prot_kinase_dom"/>
</dbReference>
<evidence type="ECO:0000256" key="9">
    <source>
        <dbReference type="SAM" id="MobiDB-lite"/>
    </source>
</evidence>
<dbReference type="PROSITE" id="PS00107">
    <property type="entry name" value="PROTEIN_KINASE_ATP"/>
    <property type="match status" value="1"/>
</dbReference>
<feature type="compositionally biased region" description="Low complexity" evidence="9">
    <location>
        <begin position="375"/>
        <end position="386"/>
    </location>
</feature>
<comment type="similarity">
    <text evidence="1">Belongs to the protein kinase superfamily. NEK Ser/Thr protein kinase family. NIMA subfamily.</text>
</comment>
<dbReference type="EMBL" id="CCKQ01003736">
    <property type="protein sequence ID" value="CDW74875.1"/>
    <property type="molecule type" value="Genomic_DNA"/>
</dbReference>
<gene>
    <name evidence="11" type="primary">Contig12716.g13568</name>
    <name evidence="11" type="ORF">STYLEM_3859</name>
</gene>
<dbReference type="InParanoid" id="A0A077ZYE1"/>
<dbReference type="GO" id="GO:0004674">
    <property type="term" value="F:protein serine/threonine kinase activity"/>
    <property type="evidence" value="ECO:0007669"/>
    <property type="project" value="UniProtKB-KW"/>
</dbReference>
<dbReference type="OrthoDB" id="248923at2759"/>
<evidence type="ECO:0000256" key="7">
    <source>
        <dbReference type="ARBA" id="ARBA00022840"/>
    </source>
</evidence>
<protein>
    <recommendedName>
        <fullName evidence="2">non-specific serine/threonine protein kinase</fullName>
        <ecNumber evidence="2">2.7.11.1</ecNumber>
    </recommendedName>
</protein>
<dbReference type="FunFam" id="3.30.200.20:FF:000097">
    <property type="entry name" value="Probable serine/threonine-protein kinase nek1"/>
    <property type="match status" value="1"/>
</dbReference>
<keyword evidence="12" id="KW-1185">Reference proteome</keyword>